<evidence type="ECO:0000256" key="5">
    <source>
        <dbReference type="PROSITE-ProRule" id="PRU00239"/>
    </source>
</evidence>
<dbReference type="Gene3D" id="2.60.120.380">
    <property type="match status" value="3"/>
</dbReference>
<dbReference type="PANTHER" id="PTHR46143:SF1">
    <property type="entry name" value="CALPAIN-7"/>
    <property type="match status" value="1"/>
</dbReference>
<keyword evidence="9" id="KW-1185">Reference proteome</keyword>
<evidence type="ECO:0000313" key="8">
    <source>
        <dbReference type="EMBL" id="PWN99277.1"/>
    </source>
</evidence>
<dbReference type="OrthoDB" id="167576at2759"/>
<evidence type="ECO:0000313" key="9">
    <source>
        <dbReference type="Proteomes" id="UP000245946"/>
    </source>
</evidence>
<evidence type="ECO:0000256" key="2">
    <source>
        <dbReference type="ARBA" id="ARBA00022670"/>
    </source>
</evidence>
<dbReference type="InterPro" id="IPR022682">
    <property type="entry name" value="Calpain_domain_III"/>
</dbReference>
<dbReference type="STRING" id="58919.A0A316ZBW7"/>
<evidence type="ECO:0000256" key="1">
    <source>
        <dbReference type="ARBA" id="ARBA00010193"/>
    </source>
</evidence>
<organism evidence="8 9">
    <name type="scientific">Tilletiopsis washingtonensis</name>
    <dbReference type="NCBI Taxonomy" id="58919"/>
    <lineage>
        <taxon>Eukaryota</taxon>
        <taxon>Fungi</taxon>
        <taxon>Dikarya</taxon>
        <taxon>Basidiomycota</taxon>
        <taxon>Ustilaginomycotina</taxon>
        <taxon>Exobasidiomycetes</taxon>
        <taxon>Entylomatales</taxon>
        <taxon>Entylomatales incertae sedis</taxon>
        <taxon>Tilletiopsis</taxon>
    </lineage>
</organism>
<dbReference type="AlphaFoldDB" id="A0A316ZBW7"/>
<dbReference type="Pfam" id="PF01067">
    <property type="entry name" value="Calpain_III"/>
    <property type="match status" value="1"/>
</dbReference>
<evidence type="ECO:0000259" key="7">
    <source>
        <dbReference type="PROSITE" id="PS50203"/>
    </source>
</evidence>
<comment type="similarity">
    <text evidence="1">Belongs to the peptidase C2 family. PalB/RIM13 subfamily.</text>
</comment>
<evidence type="ECO:0000256" key="6">
    <source>
        <dbReference type="SAM" id="MobiDB-lite"/>
    </source>
</evidence>
<dbReference type="EMBL" id="KZ819288">
    <property type="protein sequence ID" value="PWN99277.1"/>
    <property type="molecule type" value="Genomic_DNA"/>
</dbReference>
<dbReference type="SUPFAM" id="SSF54001">
    <property type="entry name" value="Cysteine proteinases"/>
    <property type="match status" value="1"/>
</dbReference>
<dbReference type="SMART" id="SM00230">
    <property type="entry name" value="CysPc"/>
    <property type="match status" value="1"/>
</dbReference>
<dbReference type="SMART" id="SM00720">
    <property type="entry name" value="calpain_III"/>
    <property type="match status" value="2"/>
</dbReference>
<dbReference type="GO" id="GO:0004198">
    <property type="term" value="F:calcium-dependent cysteine-type endopeptidase activity"/>
    <property type="evidence" value="ECO:0007669"/>
    <property type="project" value="InterPro"/>
</dbReference>
<feature type="compositionally biased region" description="Low complexity" evidence="6">
    <location>
        <begin position="303"/>
        <end position="314"/>
    </location>
</feature>
<protein>
    <submittedName>
        <fullName evidence="8">Cysteine proteinase</fullName>
    </submittedName>
</protein>
<feature type="domain" description="Calpain catalytic" evidence="7">
    <location>
        <begin position="140"/>
        <end position="338"/>
    </location>
</feature>
<dbReference type="GO" id="GO:0006508">
    <property type="term" value="P:proteolysis"/>
    <property type="evidence" value="ECO:0007669"/>
    <property type="project" value="UniProtKB-KW"/>
</dbReference>
<sequence length="809" mass="87676">MIQAATQWRPLATLLCARLTRRSCSGADARASCLDAHQWASLSSLARRQCQPSAAELVGRTACSGCLIRQAARACAGDRHRRRCAAEAEGQRDSPRCRDGLQCRCCARGRGGARCTLGNIAYSALFPQDASGTPLTPEDGQHRVRMYINGAARGISIDDALPLYPTGLPMCARAVSERGLQLWPSLLEKAYLRLQASGYDFRGSNSAADLYALSGWLPEHIGLSHAGFQREKTWARVWNAWQRGEVIITAGTGKESRGDGVQPLVRSHDYAVLEMKEERGERSLVLLNPWSRRGAARREEMDAATSDTADAAASQNGDTSVQADMQASLARLALDSSFEEPALELESEPELIELSWTEACNRLDALYLNWQPSLFSHSLAAHIRLRAAHSTRAENGTPASANDVQRSVGQNPQYCLTVEGREDGDHEEVWVHLARHLDAQPKRDDEETEYVALHVYENAGERRVYEGRVDGKQGTYTDSAHHLLRLRAGRQKRNYTLVVSRHGPACDAAFTLTAHGHAPLQLHELPRAYPHETRVEGAWRGRSAGGNSTHATFVHNPQYRLVVPASAATSGARSTATSLLLLLEAPRDVAVCVLLVHGNGARCASVQANEVLASSGAFRYGLAVLEATLPAHGGAYTVVVCTYAPAQQGAFVLTLQASTPSARIETLPVEGAGMYSRVLRGAWRRSEDTAAGAPGHGSYGANPRFRLTVSAPMARFALRLSLPELEGANAARPALNVAIFASTSANRALGREIISSGPYAEGVCGVSIAEARLERGSYDVVCSTWERDVEGTFVLDVYSDRAVDCKRVQ</sequence>
<dbReference type="PROSITE" id="PS50203">
    <property type="entry name" value="CALPAIN_CAT"/>
    <property type="match status" value="1"/>
</dbReference>
<proteinExistence type="inferred from homology"/>
<dbReference type="PANTHER" id="PTHR46143">
    <property type="entry name" value="CALPAIN-7"/>
    <property type="match status" value="1"/>
</dbReference>
<dbReference type="InterPro" id="IPR038765">
    <property type="entry name" value="Papain-like_cys_pep_sf"/>
</dbReference>
<dbReference type="InterPro" id="IPR001300">
    <property type="entry name" value="Peptidase_C2_calpain_cat"/>
</dbReference>
<dbReference type="InterPro" id="IPR051297">
    <property type="entry name" value="PalB/RIM13"/>
</dbReference>
<reference evidence="8 9" key="1">
    <citation type="journal article" date="2018" name="Mol. Biol. Evol.">
        <title>Broad Genomic Sampling Reveals a Smut Pathogenic Ancestry of the Fungal Clade Ustilaginomycotina.</title>
        <authorList>
            <person name="Kijpornyongpan T."/>
            <person name="Mondo S.J."/>
            <person name="Barry K."/>
            <person name="Sandor L."/>
            <person name="Lee J."/>
            <person name="Lipzen A."/>
            <person name="Pangilinan J."/>
            <person name="LaButti K."/>
            <person name="Hainaut M."/>
            <person name="Henrissat B."/>
            <person name="Grigoriev I.V."/>
            <person name="Spatafora J.W."/>
            <person name="Aime M.C."/>
        </authorList>
    </citation>
    <scope>NUCLEOTIDE SEQUENCE [LARGE SCALE GENOMIC DNA]</scope>
    <source>
        <strain evidence="8 9">MCA 4186</strain>
    </source>
</reference>
<gene>
    <name evidence="8" type="ORF">FA09DRAFT_224779</name>
</gene>
<name>A0A316ZBW7_9BASI</name>
<dbReference type="GeneID" id="37267111"/>
<keyword evidence="2" id="KW-0645">Protease</keyword>
<evidence type="ECO:0000256" key="3">
    <source>
        <dbReference type="ARBA" id="ARBA00022801"/>
    </source>
</evidence>
<dbReference type="Pfam" id="PF00648">
    <property type="entry name" value="Peptidase_C2"/>
    <property type="match status" value="1"/>
</dbReference>
<dbReference type="InterPro" id="IPR036213">
    <property type="entry name" value="Calpain_III_sf"/>
</dbReference>
<keyword evidence="4" id="KW-0788">Thiol protease</keyword>
<dbReference type="SUPFAM" id="SSF49758">
    <property type="entry name" value="Calpain large subunit, middle domain (domain III)"/>
    <property type="match status" value="3"/>
</dbReference>
<dbReference type="Proteomes" id="UP000245946">
    <property type="component" value="Unassembled WGS sequence"/>
</dbReference>
<dbReference type="InterPro" id="IPR022683">
    <property type="entry name" value="Calpain_III"/>
</dbReference>
<dbReference type="Gene3D" id="3.90.70.10">
    <property type="entry name" value="Cysteine proteinases"/>
    <property type="match status" value="1"/>
</dbReference>
<keyword evidence="3" id="KW-0378">Hydrolase</keyword>
<accession>A0A316ZBW7</accession>
<dbReference type="RefSeq" id="XP_025599556.1">
    <property type="nucleotide sequence ID" value="XM_025739565.1"/>
</dbReference>
<evidence type="ECO:0000256" key="4">
    <source>
        <dbReference type="ARBA" id="ARBA00022807"/>
    </source>
</evidence>
<comment type="caution">
    <text evidence="5">Lacks conserved residue(s) required for the propagation of feature annotation.</text>
</comment>
<feature type="region of interest" description="Disordered" evidence="6">
    <location>
        <begin position="297"/>
        <end position="320"/>
    </location>
</feature>